<feature type="compositionally biased region" description="Polar residues" evidence="1">
    <location>
        <begin position="179"/>
        <end position="191"/>
    </location>
</feature>
<feature type="compositionally biased region" description="Basic and acidic residues" evidence="1">
    <location>
        <begin position="465"/>
        <end position="484"/>
    </location>
</feature>
<name>A0A4S8L174_DENBC</name>
<feature type="compositionally biased region" description="Polar residues" evidence="1">
    <location>
        <begin position="111"/>
        <end position="123"/>
    </location>
</feature>
<feature type="compositionally biased region" description="Acidic residues" evidence="1">
    <location>
        <begin position="936"/>
        <end position="958"/>
    </location>
</feature>
<evidence type="ECO:0000313" key="2">
    <source>
        <dbReference type="EMBL" id="THU82159.1"/>
    </source>
</evidence>
<feature type="compositionally biased region" description="Polar residues" evidence="1">
    <location>
        <begin position="131"/>
        <end position="141"/>
    </location>
</feature>
<feature type="compositionally biased region" description="Acidic residues" evidence="1">
    <location>
        <begin position="444"/>
        <end position="461"/>
    </location>
</feature>
<feature type="compositionally biased region" description="Acidic residues" evidence="1">
    <location>
        <begin position="518"/>
        <end position="527"/>
    </location>
</feature>
<gene>
    <name evidence="2" type="ORF">K435DRAFT_808512</name>
</gene>
<organism evidence="2 3">
    <name type="scientific">Dendrothele bispora (strain CBS 962.96)</name>
    <dbReference type="NCBI Taxonomy" id="1314807"/>
    <lineage>
        <taxon>Eukaryota</taxon>
        <taxon>Fungi</taxon>
        <taxon>Dikarya</taxon>
        <taxon>Basidiomycota</taxon>
        <taxon>Agaricomycotina</taxon>
        <taxon>Agaricomycetes</taxon>
        <taxon>Agaricomycetidae</taxon>
        <taxon>Agaricales</taxon>
        <taxon>Agaricales incertae sedis</taxon>
        <taxon>Dendrothele</taxon>
    </lineage>
</organism>
<keyword evidence="3" id="KW-1185">Reference proteome</keyword>
<evidence type="ECO:0000313" key="3">
    <source>
        <dbReference type="Proteomes" id="UP000297245"/>
    </source>
</evidence>
<feature type="compositionally biased region" description="Basic residues" evidence="1">
    <location>
        <begin position="1"/>
        <end position="13"/>
    </location>
</feature>
<feature type="compositionally biased region" description="Basic residues" evidence="1">
    <location>
        <begin position="1190"/>
        <end position="1199"/>
    </location>
</feature>
<feature type="compositionally biased region" description="Polar residues" evidence="1">
    <location>
        <begin position="76"/>
        <end position="86"/>
    </location>
</feature>
<feature type="compositionally biased region" description="Pro residues" evidence="1">
    <location>
        <begin position="1057"/>
        <end position="1073"/>
    </location>
</feature>
<protein>
    <submittedName>
        <fullName evidence="2">Uncharacterized protein</fullName>
    </submittedName>
</protein>
<feature type="compositionally biased region" description="Polar residues" evidence="1">
    <location>
        <begin position="1146"/>
        <end position="1162"/>
    </location>
</feature>
<dbReference type="OrthoDB" id="3131967at2759"/>
<feature type="compositionally biased region" description="Basic and acidic residues" evidence="1">
    <location>
        <begin position="387"/>
        <end position="397"/>
    </location>
</feature>
<dbReference type="Proteomes" id="UP000297245">
    <property type="component" value="Unassembled WGS sequence"/>
</dbReference>
<dbReference type="EMBL" id="ML179753">
    <property type="protein sequence ID" value="THU82159.1"/>
    <property type="molecule type" value="Genomic_DNA"/>
</dbReference>
<feature type="compositionally biased region" description="Basic and acidic residues" evidence="1">
    <location>
        <begin position="1167"/>
        <end position="1176"/>
    </location>
</feature>
<feature type="compositionally biased region" description="Basic and acidic residues" evidence="1">
    <location>
        <begin position="434"/>
        <end position="443"/>
    </location>
</feature>
<feature type="compositionally biased region" description="Polar residues" evidence="1">
    <location>
        <begin position="496"/>
        <end position="515"/>
    </location>
</feature>
<feature type="compositionally biased region" description="Basic residues" evidence="1">
    <location>
        <begin position="54"/>
        <end position="64"/>
    </location>
</feature>
<evidence type="ECO:0000256" key="1">
    <source>
        <dbReference type="SAM" id="MobiDB-lite"/>
    </source>
</evidence>
<dbReference type="AlphaFoldDB" id="A0A4S8L174"/>
<feature type="region of interest" description="Disordered" evidence="1">
    <location>
        <begin position="1"/>
        <end position="537"/>
    </location>
</feature>
<proteinExistence type="predicted"/>
<feature type="compositionally biased region" description="Polar residues" evidence="1">
    <location>
        <begin position="40"/>
        <end position="50"/>
    </location>
</feature>
<feature type="region of interest" description="Disordered" evidence="1">
    <location>
        <begin position="936"/>
        <end position="1199"/>
    </location>
</feature>
<accession>A0A4S8L174</accession>
<reference evidence="2 3" key="1">
    <citation type="journal article" date="2019" name="Nat. Ecol. Evol.">
        <title>Megaphylogeny resolves global patterns of mushroom evolution.</title>
        <authorList>
            <person name="Varga T."/>
            <person name="Krizsan K."/>
            <person name="Foldi C."/>
            <person name="Dima B."/>
            <person name="Sanchez-Garcia M."/>
            <person name="Sanchez-Ramirez S."/>
            <person name="Szollosi G.J."/>
            <person name="Szarkandi J.G."/>
            <person name="Papp V."/>
            <person name="Albert L."/>
            <person name="Andreopoulos W."/>
            <person name="Angelini C."/>
            <person name="Antonin V."/>
            <person name="Barry K.W."/>
            <person name="Bougher N.L."/>
            <person name="Buchanan P."/>
            <person name="Buyck B."/>
            <person name="Bense V."/>
            <person name="Catcheside P."/>
            <person name="Chovatia M."/>
            <person name="Cooper J."/>
            <person name="Damon W."/>
            <person name="Desjardin D."/>
            <person name="Finy P."/>
            <person name="Geml J."/>
            <person name="Haridas S."/>
            <person name="Hughes K."/>
            <person name="Justo A."/>
            <person name="Karasinski D."/>
            <person name="Kautmanova I."/>
            <person name="Kiss B."/>
            <person name="Kocsube S."/>
            <person name="Kotiranta H."/>
            <person name="LaButti K.M."/>
            <person name="Lechner B.E."/>
            <person name="Liimatainen K."/>
            <person name="Lipzen A."/>
            <person name="Lukacs Z."/>
            <person name="Mihaltcheva S."/>
            <person name="Morgado L.N."/>
            <person name="Niskanen T."/>
            <person name="Noordeloos M.E."/>
            <person name="Ohm R.A."/>
            <person name="Ortiz-Santana B."/>
            <person name="Ovrebo C."/>
            <person name="Racz N."/>
            <person name="Riley R."/>
            <person name="Savchenko A."/>
            <person name="Shiryaev A."/>
            <person name="Soop K."/>
            <person name="Spirin V."/>
            <person name="Szebenyi C."/>
            <person name="Tomsovsky M."/>
            <person name="Tulloss R.E."/>
            <person name="Uehling J."/>
            <person name="Grigoriev I.V."/>
            <person name="Vagvolgyi C."/>
            <person name="Papp T."/>
            <person name="Martin F.M."/>
            <person name="Miettinen O."/>
            <person name="Hibbett D.S."/>
            <person name="Nagy L.G."/>
        </authorList>
    </citation>
    <scope>NUCLEOTIDE SEQUENCE [LARGE SCALE GENOMIC DNA]</scope>
    <source>
        <strain evidence="2 3">CBS 962.96</strain>
    </source>
</reference>
<feature type="compositionally biased region" description="Polar residues" evidence="1">
    <location>
        <begin position="1118"/>
        <end position="1131"/>
    </location>
</feature>
<feature type="compositionally biased region" description="Basic residues" evidence="1">
    <location>
        <begin position="485"/>
        <end position="494"/>
    </location>
</feature>
<feature type="compositionally biased region" description="Basic and acidic residues" evidence="1">
    <location>
        <begin position="977"/>
        <end position="1007"/>
    </location>
</feature>
<feature type="compositionally biased region" description="Low complexity" evidence="1">
    <location>
        <begin position="160"/>
        <end position="178"/>
    </location>
</feature>
<sequence length="1199" mass="133114">MVKTRNQKARKLGLRSGVKLIPYVDLSAPKPYKRGLRGPVQSQAEPSASATPPPRKRRALRRHPPSGNPPNAANGLTSVTRQNPPDQSLAPLESGGASLSMTTPRDPPQVSPSTGDTVTSAATQRPAESLQAPSTGITSPPTALESVPELPQALLNDTHPPSQSVPKSQSSLPPKSSSNHNPANRAKSSTEPPKKPSVQPNLTLAARRNAFFRDLQQRKHSRHNKTKGSAGKQMKTKGSAEKQVIRPNVKNSRAEGSFPGLMKATRSDGTTHMDFSGVRLEPQTAVSNHRPTPRGSPAPVSDHDRNAFKTPSPSRIPRKLRPPLPPLKQIKRPISPLEDTQPRSSPFPSPGSPDITSPLLREVWGPFTVGQEEEDQYPANEYEPVNEDERQDNHEDENKGEEDGEYENGNQYDGKGVDKDQEVYWNQDEDEAEDGRMGGGEEKDIPEDPVDLSSDATDDNYSDGPRLEQELEERRRRRVQERSKSRTKSSKKGKSATQRGTTTHKPSKTTRPTRTADTEVDDELEEDAPLKDPMEDPDCPEYEIDAEVYPDTPGPLSSECRKALNAAAFDFETVVHGLARQYQKSTASLIQAAGFAFKTHRSDSVWNDYQAYRTKKLGDKPDSDESMQDFVARMAEEYRELMKRELGEQWRSVDARRKLARQKGWAGFSQKTRATAAADERSQGVKAVTMKRCIEEFMKVAQMVNSTYGLIFVGQLHDINNHNRSKYFGWGEVYERMMRTEKEAFTKNLKSTAAKLRTVHDEIEAGLTEDQAKSSIIAAYREDPTAVKVLRPLLPRILGVDIAEATNNTVDKMRWQDFGRWAISQQLRVLNWPSDLAVIGPRSKGLTYHSKAISREKLKEMIDPRIRFWEVSRKPLDTLTEADRDIVNDPFQGYGTRIVTWMIEEKEMPLAEQGKIPLMVDQSGASLMTVDDVLNDTEDEGEDDGEDDYEPGDDEEGDPNPKGKRTKNDGDDDNEGDDKGRKNADTKGKRKVTFRETAKEREERDSNLRAPSIEPEPVAVVAPDSEDEIHQDEDTRPKPSTLKKPGNSVTSHTTKPMPRPIPRPIPRPVPRPTSRPALPGETRTLHAQAGPSTTKPRLPAPKSVPRSSHTTTRRNDALMQSSSPLLTTTAQGIKKPPTKALMPPSQARNVGESSRSGLAQQGNIGGKVDHSNEAPSRKRKGSEVAEQPAQKKKKITARD</sequence>